<dbReference type="GO" id="GO:0004843">
    <property type="term" value="F:cysteine-type deubiquitinase activity"/>
    <property type="evidence" value="ECO:0007669"/>
    <property type="project" value="UniProtKB-EC"/>
</dbReference>
<evidence type="ECO:0000313" key="11">
    <source>
        <dbReference type="EMBL" id="KIM55976.1"/>
    </source>
</evidence>
<dbReference type="SUPFAM" id="SSF52821">
    <property type="entry name" value="Rhodanese/Cell cycle control phosphatase"/>
    <property type="match status" value="1"/>
</dbReference>
<feature type="compositionally biased region" description="Low complexity" evidence="8">
    <location>
        <begin position="378"/>
        <end position="387"/>
    </location>
</feature>
<dbReference type="Gene3D" id="3.40.250.10">
    <property type="entry name" value="Rhodanese-like domain"/>
    <property type="match status" value="1"/>
</dbReference>
<evidence type="ECO:0000256" key="6">
    <source>
        <dbReference type="ARBA" id="ARBA00022801"/>
    </source>
</evidence>
<sequence length="1162" mass="126510">MPVVAVLPPSLPGRGVGSLYSENSVVFPSGIPGVNHIPNSTMQNGSIAPTERLSILDIKEKAKEDALRHGKGISAISLLKAARNQSQLAQTNEDQGDLKGALSALLKAGSLAAMVMNSSEFVGESRQGKHGVLYKEFVNFQKYDGNNLKQRVEAIESKLADLEKSAATEPILDATNKRVGNSIADRVRSLNDAGLVVGTAAKRLSRDLTGTPSTPPKSPELVRTHRLSTSIPSHPQPLHFPISISATASSSAGSSPHAVVPASSFGPPSPISSESSSPRLPHPSIAEFSQTFPSIDQLNELDPLRFPTVPQGHPTNSESLLPGVDDVELPRLKSFPSLSIDPGPRPSSTPITITMNSLMSRPASPAITSKPSINNFASSSLSSKPSPQGEKPVLPNTNSVTPKQLFEYLHTPNLNVLLVDIRTRAEFETEHIKNGAVVCLEPSVLTRASVSAQSIEDSFSVAPREEFVLFQNREKFDLVVLYDASSETYDPAGPLCAFARVVYENAFSKMLRRPPVLLLGGLQAWKKDIEESDIVCGVPSEQRRSPISTGETRLSNTSGSVLLSTSTMRDPSRLVLPLNQPSPNGASPSDRISPESHVPDLPTSHSGYVFSVCSFLDVNNDKVSNGPVSISPKIPILRPLSSAVPPPESSPYMSRVVPQSLFNNANAPSGSISYPTFSSQNLPGSSKRLSISSSSSPYTTVSVPPQASINPSRRRSEYMDGPQSPVSVLTTRPVIDYPDLLSTLRPPPPAASNSYERQDTRPRLVHATSLSMSPPTKLAPKPPTIPNDYVVTYWSDVQINTAGLKNLGNTCYMNATIQCLRATVPFAGFFTDGRWKSAVNVLNPLGTKGSLAQAFKNILYEMSHSEMPHLNPLGFRKSICHHASQFGGSDQHDSQEFLTFLLDGLHEDLNRVITKPSNQASTPEREAELEKLPQQVASAQEWEQYKMRNDSLIVDYFQGQFRNRMECLTCHHTSTTYNSFMYLSLPIASVRSPSKISLQSCLDAFVREEVMEKAEAWHCPKCKQLRKATKKLTLSRLPPVLLIHLKRFSVKGPFTDKIETFVDFPLKGLDLTNYMPPPLPPGVLPTVNGTTPDDSRVQIPPYKYDLYGVTNHFGSLSNGHYTAFIASGGGWLYCDDSRITPTLATEVVGRPAYVLYYKRVKN</sequence>
<evidence type="ECO:0000256" key="3">
    <source>
        <dbReference type="ARBA" id="ARBA00012759"/>
    </source>
</evidence>
<dbReference type="InterPro" id="IPR050185">
    <property type="entry name" value="Ub_carboxyl-term_hydrolase"/>
</dbReference>
<dbReference type="CDD" id="cd02674">
    <property type="entry name" value="Peptidase_C19R"/>
    <property type="match status" value="1"/>
</dbReference>
<protein>
    <recommendedName>
        <fullName evidence="3">ubiquitinyl hydrolase 1</fullName>
        <ecNumber evidence="3">3.4.19.12</ecNumber>
    </recommendedName>
</protein>
<keyword evidence="6" id="KW-0378">Hydrolase</keyword>
<dbReference type="EC" id="3.4.19.12" evidence="3"/>
<feature type="region of interest" description="Disordered" evidence="8">
    <location>
        <begin position="683"/>
        <end position="759"/>
    </location>
</feature>
<dbReference type="EMBL" id="KN822124">
    <property type="protein sequence ID" value="KIM55976.1"/>
    <property type="molecule type" value="Genomic_DNA"/>
</dbReference>
<dbReference type="OrthoDB" id="292964at2759"/>
<comment type="similarity">
    <text evidence="2">Belongs to the peptidase C19 family.</text>
</comment>
<keyword evidence="7" id="KW-0788">Thiol protease</keyword>
<dbReference type="PANTHER" id="PTHR21646:SF95">
    <property type="entry name" value="UBIQUITIN CARBOXYL-TERMINAL HYDROLASE 4-RELATED"/>
    <property type="match status" value="1"/>
</dbReference>
<dbReference type="InterPro" id="IPR038765">
    <property type="entry name" value="Papain-like_cys_pep_sf"/>
</dbReference>
<dbReference type="Pfam" id="PF00443">
    <property type="entry name" value="UCH"/>
    <property type="match status" value="1"/>
</dbReference>
<dbReference type="InterPro" id="IPR036873">
    <property type="entry name" value="Rhodanese-like_dom_sf"/>
</dbReference>
<comment type="catalytic activity">
    <reaction evidence="1">
        <text>Thiol-dependent hydrolysis of ester, thioester, amide, peptide and isopeptide bonds formed by the C-terminal Gly of ubiquitin (a 76-residue protein attached to proteins as an intracellular targeting signal).</text>
        <dbReference type="EC" id="3.4.19.12"/>
    </reaction>
</comment>
<dbReference type="InterPro" id="IPR028889">
    <property type="entry name" value="USP"/>
</dbReference>
<evidence type="ECO:0000256" key="8">
    <source>
        <dbReference type="SAM" id="MobiDB-lite"/>
    </source>
</evidence>
<feature type="region of interest" description="Disordered" evidence="8">
    <location>
        <begin position="572"/>
        <end position="600"/>
    </location>
</feature>
<dbReference type="SMART" id="SM00450">
    <property type="entry name" value="RHOD"/>
    <property type="match status" value="1"/>
</dbReference>
<feature type="region of interest" description="Disordered" evidence="8">
    <location>
        <begin position="362"/>
        <end position="397"/>
    </location>
</feature>
<feature type="domain" description="Rhodanese" evidence="9">
    <location>
        <begin position="415"/>
        <end position="534"/>
    </location>
</feature>
<dbReference type="InterPro" id="IPR001763">
    <property type="entry name" value="Rhodanese-like_dom"/>
</dbReference>
<reference evidence="11 12" key="1">
    <citation type="submission" date="2014-04" db="EMBL/GenBank/DDBJ databases">
        <authorList>
            <consortium name="DOE Joint Genome Institute"/>
            <person name="Kuo A."/>
            <person name="Kohler A."/>
            <person name="Nagy L.G."/>
            <person name="Floudas D."/>
            <person name="Copeland A."/>
            <person name="Barry K.W."/>
            <person name="Cichocki N."/>
            <person name="Veneault-Fourrey C."/>
            <person name="LaButti K."/>
            <person name="Lindquist E.A."/>
            <person name="Lipzen A."/>
            <person name="Lundell T."/>
            <person name="Morin E."/>
            <person name="Murat C."/>
            <person name="Sun H."/>
            <person name="Tunlid A."/>
            <person name="Henrissat B."/>
            <person name="Grigoriev I.V."/>
            <person name="Hibbett D.S."/>
            <person name="Martin F."/>
            <person name="Nordberg H.P."/>
            <person name="Cantor M.N."/>
            <person name="Hua S.X."/>
        </authorList>
    </citation>
    <scope>NUCLEOTIDE SEQUENCE [LARGE SCALE GENOMIC DNA]</scope>
    <source>
        <strain evidence="11 12">Foug A</strain>
    </source>
</reference>
<dbReference type="GO" id="GO:0016579">
    <property type="term" value="P:protein deubiquitination"/>
    <property type="evidence" value="ECO:0007669"/>
    <property type="project" value="InterPro"/>
</dbReference>
<feature type="compositionally biased region" description="Polar residues" evidence="8">
    <location>
        <begin position="366"/>
        <end position="377"/>
    </location>
</feature>
<dbReference type="PROSITE" id="PS50235">
    <property type="entry name" value="USP_3"/>
    <property type="match status" value="1"/>
</dbReference>
<dbReference type="PANTHER" id="PTHR21646">
    <property type="entry name" value="UBIQUITIN CARBOXYL-TERMINAL HYDROLASE"/>
    <property type="match status" value="1"/>
</dbReference>
<dbReference type="InParanoid" id="A0A0C3DIT5"/>
<organism evidence="11 12">
    <name type="scientific">Scleroderma citrinum Foug A</name>
    <dbReference type="NCBI Taxonomy" id="1036808"/>
    <lineage>
        <taxon>Eukaryota</taxon>
        <taxon>Fungi</taxon>
        <taxon>Dikarya</taxon>
        <taxon>Basidiomycota</taxon>
        <taxon>Agaricomycotina</taxon>
        <taxon>Agaricomycetes</taxon>
        <taxon>Agaricomycetidae</taxon>
        <taxon>Boletales</taxon>
        <taxon>Sclerodermatineae</taxon>
        <taxon>Sclerodermataceae</taxon>
        <taxon>Scleroderma</taxon>
    </lineage>
</organism>
<reference evidence="12" key="2">
    <citation type="submission" date="2015-01" db="EMBL/GenBank/DDBJ databases">
        <title>Evolutionary Origins and Diversification of the Mycorrhizal Mutualists.</title>
        <authorList>
            <consortium name="DOE Joint Genome Institute"/>
            <consortium name="Mycorrhizal Genomics Consortium"/>
            <person name="Kohler A."/>
            <person name="Kuo A."/>
            <person name="Nagy L.G."/>
            <person name="Floudas D."/>
            <person name="Copeland A."/>
            <person name="Barry K.W."/>
            <person name="Cichocki N."/>
            <person name="Veneault-Fourrey C."/>
            <person name="LaButti K."/>
            <person name="Lindquist E.A."/>
            <person name="Lipzen A."/>
            <person name="Lundell T."/>
            <person name="Morin E."/>
            <person name="Murat C."/>
            <person name="Riley R."/>
            <person name="Ohm R."/>
            <person name="Sun H."/>
            <person name="Tunlid A."/>
            <person name="Henrissat B."/>
            <person name="Grigoriev I.V."/>
            <person name="Hibbett D.S."/>
            <person name="Martin F."/>
        </authorList>
    </citation>
    <scope>NUCLEOTIDE SEQUENCE [LARGE SCALE GENOMIC DNA]</scope>
    <source>
        <strain evidence="12">Foug A</strain>
    </source>
</reference>
<evidence type="ECO:0000256" key="4">
    <source>
        <dbReference type="ARBA" id="ARBA00022670"/>
    </source>
</evidence>
<gene>
    <name evidence="11" type="ORF">SCLCIDRAFT_133507</name>
</gene>
<dbReference type="Proteomes" id="UP000053989">
    <property type="component" value="Unassembled WGS sequence"/>
</dbReference>
<evidence type="ECO:0000256" key="1">
    <source>
        <dbReference type="ARBA" id="ARBA00000707"/>
    </source>
</evidence>
<dbReference type="AlphaFoldDB" id="A0A0C3DIT5"/>
<evidence type="ECO:0000256" key="5">
    <source>
        <dbReference type="ARBA" id="ARBA00022786"/>
    </source>
</evidence>
<evidence type="ECO:0000256" key="2">
    <source>
        <dbReference type="ARBA" id="ARBA00009085"/>
    </source>
</evidence>
<dbReference type="PROSITE" id="PS00972">
    <property type="entry name" value="USP_1"/>
    <property type="match status" value="1"/>
</dbReference>
<dbReference type="PROSITE" id="PS50206">
    <property type="entry name" value="RHODANESE_3"/>
    <property type="match status" value="1"/>
</dbReference>
<evidence type="ECO:0000313" key="12">
    <source>
        <dbReference type="Proteomes" id="UP000053989"/>
    </source>
</evidence>
<proteinExistence type="inferred from homology"/>
<dbReference type="PROSITE" id="PS00973">
    <property type="entry name" value="USP_2"/>
    <property type="match status" value="1"/>
</dbReference>
<dbReference type="STRING" id="1036808.A0A0C3DIT5"/>
<evidence type="ECO:0000256" key="7">
    <source>
        <dbReference type="ARBA" id="ARBA00022807"/>
    </source>
</evidence>
<dbReference type="Pfam" id="PF00581">
    <property type="entry name" value="Rhodanese"/>
    <property type="match status" value="1"/>
</dbReference>
<evidence type="ECO:0000259" key="9">
    <source>
        <dbReference type="PROSITE" id="PS50206"/>
    </source>
</evidence>
<dbReference type="InterPro" id="IPR001394">
    <property type="entry name" value="Peptidase_C19_UCH"/>
</dbReference>
<feature type="region of interest" description="Disordered" evidence="8">
    <location>
        <begin position="206"/>
        <end position="285"/>
    </location>
</feature>
<accession>A0A0C3DIT5</accession>
<dbReference type="GO" id="GO:0006508">
    <property type="term" value="P:proteolysis"/>
    <property type="evidence" value="ECO:0007669"/>
    <property type="project" value="UniProtKB-KW"/>
</dbReference>
<feature type="domain" description="USP" evidence="10">
    <location>
        <begin position="802"/>
        <end position="1160"/>
    </location>
</feature>
<dbReference type="Gene3D" id="3.90.70.10">
    <property type="entry name" value="Cysteine proteinases"/>
    <property type="match status" value="1"/>
</dbReference>
<dbReference type="HOGENOM" id="CLU_005922_2_1_1"/>
<dbReference type="InterPro" id="IPR018200">
    <property type="entry name" value="USP_CS"/>
</dbReference>
<keyword evidence="5" id="KW-0833">Ubl conjugation pathway</keyword>
<name>A0A0C3DIT5_9AGAM</name>
<keyword evidence="12" id="KW-1185">Reference proteome</keyword>
<feature type="compositionally biased region" description="Polar residues" evidence="8">
    <location>
        <begin position="697"/>
        <end position="711"/>
    </location>
</feature>
<evidence type="ECO:0000259" key="10">
    <source>
        <dbReference type="PROSITE" id="PS50235"/>
    </source>
</evidence>
<feature type="compositionally biased region" description="Low complexity" evidence="8">
    <location>
        <begin position="242"/>
        <end position="284"/>
    </location>
</feature>
<feature type="region of interest" description="Disordered" evidence="8">
    <location>
        <begin position="304"/>
        <end position="323"/>
    </location>
</feature>
<dbReference type="SUPFAM" id="SSF54001">
    <property type="entry name" value="Cysteine proteinases"/>
    <property type="match status" value="1"/>
</dbReference>
<feature type="compositionally biased region" description="Low complexity" evidence="8">
    <location>
        <begin position="685"/>
        <end position="696"/>
    </location>
</feature>
<keyword evidence="4" id="KW-0645">Protease</keyword>